<dbReference type="AlphaFoldDB" id="A0A8H4N5B1"/>
<keyword evidence="7" id="KW-1185">Reference proteome</keyword>
<evidence type="ECO:0000256" key="4">
    <source>
        <dbReference type="ARBA" id="ARBA00023136"/>
    </source>
</evidence>
<evidence type="ECO:0000256" key="2">
    <source>
        <dbReference type="ARBA" id="ARBA00022692"/>
    </source>
</evidence>
<dbReference type="PANTHER" id="PTHR35042">
    <property type="entry name" value="ANTHRONE OXYGENASE ENCC"/>
    <property type="match status" value="1"/>
</dbReference>
<comment type="caution">
    <text evidence="6">The sequence shown here is derived from an EMBL/GenBank/DDBJ whole genome shotgun (WGS) entry which is preliminary data.</text>
</comment>
<dbReference type="PANTHER" id="PTHR35042:SF1">
    <property type="entry name" value="DUF1772-DOMAIN-CONTAINING PROTEIN"/>
    <property type="match status" value="1"/>
</dbReference>
<evidence type="ECO:0000313" key="6">
    <source>
        <dbReference type="EMBL" id="KAF4309565.1"/>
    </source>
</evidence>
<organism evidence="6 7">
    <name type="scientific">Botryosphaeria dothidea</name>
    <dbReference type="NCBI Taxonomy" id="55169"/>
    <lineage>
        <taxon>Eukaryota</taxon>
        <taxon>Fungi</taxon>
        <taxon>Dikarya</taxon>
        <taxon>Ascomycota</taxon>
        <taxon>Pezizomycotina</taxon>
        <taxon>Dothideomycetes</taxon>
        <taxon>Dothideomycetes incertae sedis</taxon>
        <taxon>Botryosphaeriales</taxon>
        <taxon>Botryosphaeriaceae</taxon>
        <taxon>Botryosphaeria</taxon>
    </lineage>
</organism>
<evidence type="ECO:0000256" key="5">
    <source>
        <dbReference type="ARBA" id="ARBA00034313"/>
    </source>
</evidence>
<keyword evidence="3" id="KW-1133">Transmembrane helix</keyword>
<evidence type="ECO:0000256" key="3">
    <source>
        <dbReference type="ARBA" id="ARBA00022989"/>
    </source>
</evidence>
<dbReference type="Pfam" id="PF08592">
    <property type="entry name" value="Anthrone_oxy"/>
    <property type="match status" value="1"/>
</dbReference>
<comment type="similarity">
    <text evidence="5">Belongs to the anthrone oxygenase family.</text>
</comment>
<evidence type="ECO:0000313" key="7">
    <source>
        <dbReference type="Proteomes" id="UP000572817"/>
    </source>
</evidence>
<dbReference type="GO" id="GO:0016020">
    <property type="term" value="C:membrane"/>
    <property type="evidence" value="ECO:0007669"/>
    <property type="project" value="UniProtKB-SubCell"/>
</dbReference>
<protein>
    <submittedName>
        <fullName evidence="6">C2H2 type zinc finger domain protein</fullName>
    </submittedName>
</protein>
<dbReference type="Proteomes" id="UP000572817">
    <property type="component" value="Unassembled WGS sequence"/>
</dbReference>
<proteinExistence type="inferred from homology"/>
<dbReference type="EMBL" id="WWBZ02000016">
    <property type="protein sequence ID" value="KAF4309565.1"/>
    <property type="molecule type" value="Genomic_DNA"/>
</dbReference>
<gene>
    <name evidence="6" type="ORF">GTA08_BOTSDO01839</name>
</gene>
<comment type="subcellular location">
    <subcellularLocation>
        <location evidence="1">Membrane</location>
        <topology evidence="1">Multi-pass membrane protein</topology>
    </subcellularLocation>
</comment>
<evidence type="ECO:0000256" key="1">
    <source>
        <dbReference type="ARBA" id="ARBA00004141"/>
    </source>
</evidence>
<dbReference type="OrthoDB" id="10018191at2759"/>
<dbReference type="InterPro" id="IPR013901">
    <property type="entry name" value="Anthrone_oxy"/>
</dbReference>
<sequence length="162" mass="17387">MENLPDLTRLAQVIGTAAAFYMSGYHYASDHLALPAALLTHDPRTQAQQWFLNWDVGRKVGPTLVHVVAGCFAFVAFRQGSTHPCFGLHVLGAVAAGCVGPYTFVKVFPVNDVLLAECRKEGAVDKDKVRGGIEKWRSGDRVRAAMMHVAALAGLVALVKGG</sequence>
<accession>A0A8H4N5B1</accession>
<name>A0A8H4N5B1_9PEZI</name>
<reference evidence="6" key="1">
    <citation type="submission" date="2020-04" db="EMBL/GenBank/DDBJ databases">
        <title>Genome Assembly and Annotation of Botryosphaeria dothidea sdau 11-99, a Latent Pathogen of Apple Fruit Ring Rot in China.</title>
        <authorList>
            <person name="Yu C."/>
            <person name="Diao Y."/>
            <person name="Lu Q."/>
            <person name="Zhao J."/>
            <person name="Cui S."/>
            <person name="Peng C."/>
            <person name="He B."/>
            <person name="Liu H."/>
        </authorList>
    </citation>
    <scope>NUCLEOTIDE SEQUENCE [LARGE SCALE GENOMIC DNA]</scope>
    <source>
        <strain evidence="6">Sdau11-99</strain>
    </source>
</reference>
<keyword evidence="2" id="KW-0812">Transmembrane</keyword>
<keyword evidence="4" id="KW-0472">Membrane</keyword>